<dbReference type="EMBL" id="JAUSRR010000001">
    <property type="protein sequence ID" value="MDP9921475.1"/>
    <property type="molecule type" value="Genomic_DNA"/>
</dbReference>
<gene>
    <name evidence="1" type="ORF">J2W25_000480</name>
</gene>
<evidence type="ECO:0000313" key="1">
    <source>
        <dbReference type="EMBL" id="MDP9921475.1"/>
    </source>
</evidence>
<dbReference type="AlphaFoldDB" id="A0AAW8DPS9"/>
<comment type="caution">
    <text evidence="1">The sequence shown here is derived from an EMBL/GenBank/DDBJ whole genome shotgun (WGS) entry which is preliminary data.</text>
</comment>
<proteinExistence type="predicted"/>
<sequence length="38" mass="4443">MRLFSSLRFYQCSACGKKQLASERAVNDAVWKYRSENV</sequence>
<name>A0AAW8DPS9_9BURK</name>
<organism evidence="1 2">
    <name type="scientific">Variovorax boronicumulans</name>
    <dbReference type="NCBI Taxonomy" id="436515"/>
    <lineage>
        <taxon>Bacteria</taxon>
        <taxon>Pseudomonadati</taxon>
        <taxon>Pseudomonadota</taxon>
        <taxon>Betaproteobacteria</taxon>
        <taxon>Burkholderiales</taxon>
        <taxon>Comamonadaceae</taxon>
        <taxon>Variovorax</taxon>
    </lineage>
</organism>
<accession>A0AAW8DPS9</accession>
<dbReference type="Proteomes" id="UP001244295">
    <property type="component" value="Unassembled WGS sequence"/>
</dbReference>
<evidence type="ECO:0000313" key="2">
    <source>
        <dbReference type="Proteomes" id="UP001244295"/>
    </source>
</evidence>
<reference evidence="1" key="1">
    <citation type="submission" date="2023-07" db="EMBL/GenBank/DDBJ databases">
        <title>Sorghum-associated microbial communities from plants grown in Nebraska, USA.</title>
        <authorList>
            <person name="Schachtman D."/>
        </authorList>
    </citation>
    <scope>NUCLEOTIDE SEQUENCE</scope>
    <source>
        <strain evidence="1">DS2795</strain>
    </source>
</reference>
<evidence type="ECO:0008006" key="3">
    <source>
        <dbReference type="Google" id="ProtNLM"/>
    </source>
</evidence>
<protein>
    <recommendedName>
        <fullName evidence="3">Transposase</fullName>
    </recommendedName>
</protein>